<dbReference type="InterPro" id="IPR019637">
    <property type="entry name" value="DUF2501"/>
</dbReference>
<dbReference type="PROSITE" id="PS51257">
    <property type="entry name" value="PROKAR_LIPOPROTEIN"/>
    <property type="match status" value="1"/>
</dbReference>
<dbReference type="Proteomes" id="UP000054770">
    <property type="component" value="Unassembled WGS sequence"/>
</dbReference>
<dbReference type="Pfam" id="PF10696">
    <property type="entry name" value="DUF2501"/>
    <property type="match status" value="1"/>
</dbReference>
<evidence type="ECO:0008006" key="5">
    <source>
        <dbReference type="Google" id="ProtNLM"/>
    </source>
</evidence>
<accession>A0A158IE53</accession>
<dbReference type="EMBL" id="FCON02000023">
    <property type="protein sequence ID" value="SAL54845.1"/>
    <property type="molecule type" value="Genomic_DNA"/>
</dbReference>
<evidence type="ECO:0000256" key="1">
    <source>
        <dbReference type="SAM" id="MobiDB-lite"/>
    </source>
</evidence>
<name>A0A158IE53_9BURK</name>
<reference evidence="3" key="1">
    <citation type="submission" date="2016-01" db="EMBL/GenBank/DDBJ databases">
        <authorList>
            <person name="Peeters C."/>
        </authorList>
    </citation>
    <scope>NUCLEOTIDE SEQUENCE [LARGE SCALE GENOMIC DNA]</scope>
    <source>
        <strain evidence="3">LMG 22940</strain>
    </source>
</reference>
<dbReference type="RefSeq" id="WP_087644793.1">
    <property type="nucleotide sequence ID" value="NZ_FCON02000023.1"/>
</dbReference>
<feature type="signal peptide" evidence="2">
    <location>
        <begin position="1"/>
        <end position="27"/>
    </location>
</feature>
<comment type="caution">
    <text evidence="3">The sequence shown here is derived from an EMBL/GenBank/DDBJ whole genome shotgun (WGS) entry which is preliminary data.</text>
</comment>
<sequence length="148" mass="14671">MKYGRKLVIATTTLAIAACLSLPAAHAQLGDLLKNSGGTSGTAGGLGGLSSAMSGQSLSSGSLGNVTGLIEYCIKNNYLSGSGASSVKDSLMSKLGGSPSSDSGYTDGAKGILSSSSGQKVDLSGGGMKEQVTKEVCDKILEQGKSML</sequence>
<evidence type="ECO:0000313" key="4">
    <source>
        <dbReference type="Proteomes" id="UP000054770"/>
    </source>
</evidence>
<proteinExistence type="predicted"/>
<keyword evidence="4" id="KW-1185">Reference proteome</keyword>
<dbReference type="NCBIfam" id="NF008665">
    <property type="entry name" value="PRK11667.1-3"/>
    <property type="match status" value="1"/>
</dbReference>
<keyword evidence="2" id="KW-0732">Signal</keyword>
<dbReference type="OrthoDB" id="8565817at2"/>
<gene>
    <name evidence="3" type="ORF">AWB68_02645</name>
</gene>
<feature type="chain" id="PRO_5011108623" description="DUF2501 domain-containing protein" evidence="2">
    <location>
        <begin position="28"/>
        <end position="148"/>
    </location>
</feature>
<evidence type="ECO:0000313" key="3">
    <source>
        <dbReference type="EMBL" id="SAL54845.1"/>
    </source>
</evidence>
<evidence type="ECO:0000256" key="2">
    <source>
        <dbReference type="SAM" id="SignalP"/>
    </source>
</evidence>
<feature type="region of interest" description="Disordered" evidence="1">
    <location>
        <begin position="85"/>
        <end position="128"/>
    </location>
</feature>
<protein>
    <recommendedName>
        <fullName evidence="5">DUF2501 domain-containing protein</fullName>
    </recommendedName>
</protein>
<dbReference type="AlphaFoldDB" id="A0A158IE53"/>
<organism evidence="3 4">
    <name type="scientific">Caballeronia choica</name>
    <dbReference type="NCBI Taxonomy" id="326476"/>
    <lineage>
        <taxon>Bacteria</taxon>
        <taxon>Pseudomonadati</taxon>
        <taxon>Pseudomonadota</taxon>
        <taxon>Betaproteobacteria</taxon>
        <taxon>Burkholderiales</taxon>
        <taxon>Burkholderiaceae</taxon>
        <taxon>Caballeronia</taxon>
    </lineage>
</organism>